<evidence type="ECO:0000256" key="1">
    <source>
        <dbReference type="ARBA" id="ARBA00004127"/>
    </source>
</evidence>
<accession>A0A4U1CVB0</accession>
<dbReference type="AlphaFoldDB" id="A0A4U1CVB0"/>
<name>A0A4U1CVB0_9SPHI</name>
<feature type="domain" description="DUF1232" evidence="6">
    <location>
        <begin position="75"/>
        <end position="109"/>
    </location>
</feature>
<sequence>MNFNKLKSSYTAFSKIASVLLKDKKATLNKVQEGLKKATENKGSLSNVWDQLQLLFSLSKDYTNGTYTSIPKSSIIAILAALLYFISPLDIIPDFLVGLGFVDDAFILGLVYKQVIKELDKYQVWKDGQKKIIHI</sequence>
<dbReference type="GO" id="GO:0012505">
    <property type="term" value="C:endomembrane system"/>
    <property type="evidence" value="ECO:0007669"/>
    <property type="project" value="UniProtKB-SubCell"/>
</dbReference>
<evidence type="ECO:0000256" key="4">
    <source>
        <dbReference type="ARBA" id="ARBA00023136"/>
    </source>
</evidence>
<keyword evidence="4 5" id="KW-0472">Membrane</keyword>
<proteinExistence type="predicted"/>
<protein>
    <submittedName>
        <fullName evidence="7">DUF1232 domain-containing protein</fullName>
    </submittedName>
</protein>
<keyword evidence="8" id="KW-1185">Reference proteome</keyword>
<dbReference type="OrthoDB" id="9800034at2"/>
<comment type="caution">
    <text evidence="7">The sequence shown here is derived from an EMBL/GenBank/DDBJ whole genome shotgun (WGS) entry which is preliminary data.</text>
</comment>
<dbReference type="Proteomes" id="UP000309488">
    <property type="component" value="Unassembled WGS sequence"/>
</dbReference>
<evidence type="ECO:0000256" key="2">
    <source>
        <dbReference type="ARBA" id="ARBA00022692"/>
    </source>
</evidence>
<comment type="subcellular location">
    <subcellularLocation>
        <location evidence="1">Endomembrane system</location>
        <topology evidence="1">Multi-pass membrane protein</topology>
    </subcellularLocation>
</comment>
<evidence type="ECO:0000259" key="6">
    <source>
        <dbReference type="Pfam" id="PF06803"/>
    </source>
</evidence>
<evidence type="ECO:0000313" key="7">
    <source>
        <dbReference type="EMBL" id="TKC12070.1"/>
    </source>
</evidence>
<keyword evidence="3 5" id="KW-1133">Transmembrane helix</keyword>
<evidence type="ECO:0000313" key="8">
    <source>
        <dbReference type="Proteomes" id="UP000309488"/>
    </source>
</evidence>
<organism evidence="7 8">
    <name type="scientific">Pedobacter polaris</name>
    <dbReference type="NCBI Taxonomy" id="2571273"/>
    <lineage>
        <taxon>Bacteria</taxon>
        <taxon>Pseudomonadati</taxon>
        <taxon>Bacteroidota</taxon>
        <taxon>Sphingobacteriia</taxon>
        <taxon>Sphingobacteriales</taxon>
        <taxon>Sphingobacteriaceae</taxon>
        <taxon>Pedobacter</taxon>
    </lineage>
</organism>
<keyword evidence="2 5" id="KW-0812">Transmembrane</keyword>
<dbReference type="InterPro" id="IPR010652">
    <property type="entry name" value="DUF1232"/>
</dbReference>
<feature type="transmembrane region" description="Helical" evidence="5">
    <location>
        <begin position="70"/>
        <end position="89"/>
    </location>
</feature>
<dbReference type="EMBL" id="SWBR01000001">
    <property type="protein sequence ID" value="TKC12070.1"/>
    <property type="molecule type" value="Genomic_DNA"/>
</dbReference>
<dbReference type="RefSeq" id="WP_136837983.1">
    <property type="nucleotide sequence ID" value="NZ_SWBR01000001.1"/>
</dbReference>
<evidence type="ECO:0000256" key="3">
    <source>
        <dbReference type="ARBA" id="ARBA00022989"/>
    </source>
</evidence>
<gene>
    <name evidence="7" type="ORF">FA048_00170</name>
</gene>
<reference evidence="7 8" key="1">
    <citation type="submission" date="2019-04" db="EMBL/GenBank/DDBJ databases">
        <title>Pedobacter sp. RP-3-22 sp. nov., isolated from Arctic soil.</title>
        <authorList>
            <person name="Dahal R.H."/>
            <person name="Kim D.-U."/>
        </authorList>
    </citation>
    <scope>NUCLEOTIDE SEQUENCE [LARGE SCALE GENOMIC DNA]</scope>
    <source>
        <strain evidence="7 8">RP-3-22</strain>
    </source>
</reference>
<dbReference type="Pfam" id="PF06803">
    <property type="entry name" value="DUF1232"/>
    <property type="match status" value="1"/>
</dbReference>
<evidence type="ECO:0000256" key="5">
    <source>
        <dbReference type="SAM" id="Phobius"/>
    </source>
</evidence>